<accession>R2R2N8</accession>
<dbReference type="Proteomes" id="UP000013877">
    <property type="component" value="Unassembled WGS sequence"/>
</dbReference>
<proteinExistence type="predicted"/>
<dbReference type="Proteomes" id="UP000014158">
    <property type="component" value="Unassembled WGS sequence"/>
</dbReference>
<dbReference type="EMBL" id="AJAL01000012">
    <property type="protein sequence ID" value="EOH77890.1"/>
    <property type="molecule type" value="Genomic_DNA"/>
</dbReference>
<keyword evidence="1" id="KW-1133">Transmembrane helix</keyword>
<reference evidence="2 4" key="1">
    <citation type="submission" date="2013-02" db="EMBL/GenBank/DDBJ databases">
        <title>The Genome Sequence of Enterococcus raffinosus ATCC_49464.</title>
        <authorList>
            <consortium name="The Broad Institute Genome Sequencing Platform"/>
            <consortium name="The Broad Institute Genome Sequencing Center for Infectious Disease"/>
            <person name="Earl A.M."/>
            <person name="Gilmore M.S."/>
            <person name="Lebreton F."/>
            <person name="Walker B."/>
            <person name="Young S.K."/>
            <person name="Zeng Q."/>
            <person name="Gargeya S."/>
            <person name="Fitzgerald M."/>
            <person name="Haas B."/>
            <person name="Abouelleil A."/>
            <person name="Alvarado L."/>
            <person name="Arachchi H.M."/>
            <person name="Berlin A.M."/>
            <person name="Chapman S.B."/>
            <person name="Dewar J."/>
            <person name="Goldberg J."/>
            <person name="Griggs A."/>
            <person name="Gujja S."/>
            <person name="Hansen M."/>
            <person name="Howarth C."/>
            <person name="Imamovic A."/>
            <person name="Larimer J."/>
            <person name="McCowan C."/>
            <person name="Murphy C."/>
            <person name="Neiman D."/>
            <person name="Pearson M."/>
            <person name="Priest M."/>
            <person name="Roberts A."/>
            <person name="Saif S."/>
            <person name="Shea T."/>
            <person name="Sisk P."/>
            <person name="Sykes S."/>
            <person name="Wortman J."/>
            <person name="Nusbaum C."/>
            <person name="Birren B."/>
        </authorList>
    </citation>
    <scope>NUCLEOTIDE SEQUENCE [LARGE SCALE GENOMIC DNA]</scope>
    <source>
        <strain evidence="2 4">ATCC 49464</strain>
    </source>
</reference>
<dbReference type="AlphaFoldDB" id="R2R2N8"/>
<organism evidence="2 4">
    <name type="scientific">Enterococcus raffinosus ATCC 49464</name>
    <dbReference type="NCBI Taxonomy" id="1158602"/>
    <lineage>
        <taxon>Bacteria</taxon>
        <taxon>Bacillati</taxon>
        <taxon>Bacillota</taxon>
        <taxon>Bacilli</taxon>
        <taxon>Lactobacillales</taxon>
        <taxon>Enterococcaceae</taxon>
        <taxon>Enterococcus</taxon>
    </lineage>
</organism>
<dbReference type="HOGENOM" id="CLU_126418_1_0_9"/>
<comment type="caution">
    <text evidence="2">The sequence shown here is derived from an EMBL/GenBank/DDBJ whole genome shotgun (WGS) entry which is preliminary data.</text>
</comment>
<evidence type="ECO:0008006" key="6">
    <source>
        <dbReference type="Google" id="ProtNLM"/>
    </source>
</evidence>
<keyword evidence="1" id="KW-0472">Membrane</keyword>
<evidence type="ECO:0000313" key="3">
    <source>
        <dbReference type="EMBL" id="EOT75340.1"/>
    </source>
</evidence>
<evidence type="ECO:0000313" key="2">
    <source>
        <dbReference type="EMBL" id="EOH77890.1"/>
    </source>
</evidence>
<dbReference type="InterPro" id="IPR036166">
    <property type="entry name" value="YxeA-like_sf"/>
</dbReference>
<protein>
    <recommendedName>
        <fullName evidence="6">YxeA family protein</fullName>
    </recommendedName>
</protein>
<reference evidence="3 5" key="2">
    <citation type="submission" date="2013-03" db="EMBL/GenBank/DDBJ databases">
        <title>The Genome Sequence of Enterococcus raffinosus ATCC_49464 (PacBio/Illumina hybrid assembly).</title>
        <authorList>
            <consortium name="The Broad Institute Genomics Platform"/>
            <consortium name="The Broad Institute Genome Sequencing Center for Infectious Disease"/>
            <person name="Earl A."/>
            <person name="Russ C."/>
            <person name="Gilmore M."/>
            <person name="Surin D."/>
            <person name="Walker B."/>
            <person name="Young S."/>
            <person name="Zeng Q."/>
            <person name="Gargeya S."/>
            <person name="Fitzgerald M."/>
            <person name="Haas B."/>
            <person name="Abouelleil A."/>
            <person name="Allen A.W."/>
            <person name="Alvarado L."/>
            <person name="Arachchi H.M."/>
            <person name="Berlin A.M."/>
            <person name="Chapman S.B."/>
            <person name="Gainer-Dewar J."/>
            <person name="Goldberg J."/>
            <person name="Griggs A."/>
            <person name="Gujja S."/>
            <person name="Hansen M."/>
            <person name="Howarth C."/>
            <person name="Imamovic A."/>
            <person name="Ireland A."/>
            <person name="Larimer J."/>
            <person name="McCowan C."/>
            <person name="Murphy C."/>
            <person name="Pearson M."/>
            <person name="Poon T.W."/>
            <person name="Priest M."/>
            <person name="Roberts A."/>
            <person name="Saif S."/>
            <person name="Shea T."/>
            <person name="Sisk P."/>
            <person name="Sykes S."/>
            <person name="Wortman J."/>
            <person name="Nusbaum C."/>
            <person name="Birren B."/>
        </authorList>
    </citation>
    <scope>NUCLEOTIDE SEQUENCE [LARGE SCALE GENOMIC DNA]</scope>
    <source>
        <strain evidence="3 5">ATCC 49464</strain>
    </source>
</reference>
<dbReference type="PANTHER" id="PTHR36433">
    <property type="entry name" value="HYPOTHETICAL CYTOSOLIC PROTEIN"/>
    <property type="match status" value="1"/>
</dbReference>
<evidence type="ECO:0000256" key="1">
    <source>
        <dbReference type="SAM" id="Phobius"/>
    </source>
</evidence>
<dbReference type="eggNOG" id="COG5294">
    <property type="taxonomic scope" value="Bacteria"/>
</dbReference>
<name>R2R2N8_9ENTE</name>
<dbReference type="Gene3D" id="2.40.50.480">
    <property type="match status" value="1"/>
</dbReference>
<keyword evidence="1" id="KW-0812">Transmembrane</keyword>
<dbReference type="EMBL" id="ASWF01000003">
    <property type="protein sequence ID" value="EOT75340.1"/>
    <property type="molecule type" value="Genomic_DNA"/>
</dbReference>
<dbReference type="Pfam" id="PF06486">
    <property type="entry name" value="DUF1093"/>
    <property type="match status" value="1"/>
</dbReference>
<dbReference type="PATRIC" id="fig|1158602.3.peg.2214"/>
<dbReference type="PANTHER" id="PTHR36433:SF2">
    <property type="entry name" value="YXEA FAMILY PROTEIN"/>
    <property type="match status" value="1"/>
</dbReference>
<dbReference type="InterPro" id="IPR006542">
    <property type="entry name" value="DUF1093"/>
</dbReference>
<keyword evidence="5" id="KW-1185">Reference proteome</keyword>
<sequence length="136" mass="15556">MIFNPSLLGILLLKGMIDVRRIIGFLIPVFVVCGGAWFWYDQNYGTTDYYTKIVQEGKRVDIGSGGGMEQYRYSYHLPSYTKDNHEKTLSFNSAKDKELKPNSYLVLHVNDKKGVMGWEEVKPSDVPAYVLHSLDK</sequence>
<evidence type="ECO:0000313" key="5">
    <source>
        <dbReference type="Proteomes" id="UP000014158"/>
    </source>
</evidence>
<dbReference type="NCBIfam" id="TIGR01655">
    <property type="entry name" value="yxeA_fam"/>
    <property type="match status" value="1"/>
</dbReference>
<gene>
    <name evidence="3" type="ORF">I590_02161</name>
    <name evidence="2" type="ORF">UAK_02219</name>
</gene>
<feature type="transmembrane region" description="Helical" evidence="1">
    <location>
        <begin position="21"/>
        <end position="40"/>
    </location>
</feature>
<evidence type="ECO:0000313" key="4">
    <source>
        <dbReference type="Proteomes" id="UP000013877"/>
    </source>
</evidence>
<dbReference type="SUPFAM" id="SSF159121">
    <property type="entry name" value="BC4932-like"/>
    <property type="match status" value="1"/>
</dbReference>